<sequence>MPTEATFKDFDWSKGTPDEQLELAQTGTDDELRALAMAYDWGAYPQTVLSWIMAQKCMDLGSAVSAFLNGEPERFNYMPKRDVPEKWKATARLLDNICLRVNSGFYLAWPDRGVLDRRRLDRWLIAQAKDREDNRQGRYVLDEAIIATLTNNELRLDREHETAVYAENQSLLRDLLSPVMELGVSRRMLRYLPEEETEERDLRKPVPRKRAVKGR</sequence>
<protein>
    <submittedName>
        <fullName evidence="2">Uncharacterized protein</fullName>
    </submittedName>
</protein>
<gene>
    <name evidence="2" type="ORF">RZ517_12640</name>
</gene>
<dbReference type="Proteomes" id="UP001364156">
    <property type="component" value="Chromosome"/>
</dbReference>
<reference evidence="2 3" key="1">
    <citation type="submission" date="2023-10" db="EMBL/GenBank/DDBJ databases">
        <title>Roseovarius strain S88 nov., isolated from a marine algae.</title>
        <authorList>
            <person name="Lee M.W."/>
            <person name="Lee J.K."/>
            <person name="Kim J.M."/>
            <person name="Choi D.G."/>
            <person name="Baek J.H."/>
            <person name="Bayburt H."/>
            <person name="Jung J.J."/>
            <person name="Han D.M."/>
            <person name="Jeon C.O."/>
        </authorList>
    </citation>
    <scope>NUCLEOTIDE SEQUENCE [LARGE SCALE GENOMIC DNA]</scope>
    <source>
        <strain evidence="2 3">S88</strain>
    </source>
</reference>
<proteinExistence type="predicted"/>
<evidence type="ECO:0000256" key="1">
    <source>
        <dbReference type="SAM" id="MobiDB-lite"/>
    </source>
</evidence>
<keyword evidence="3" id="KW-1185">Reference proteome</keyword>
<feature type="region of interest" description="Disordered" evidence="1">
    <location>
        <begin position="195"/>
        <end position="215"/>
    </location>
</feature>
<organism evidence="2 3">
    <name type="scientific">Roseovarius phycicola</name>
    <dbReference type="NCBI Taxonomy" id="3080976"/>
    <lineage>
        <taxon>Bacteria</taxon>
        <taxon>Pseudomonadati</taxon>
        <taxon>Pseudomonadota</taxon>
        <taxon>Alphaproteobacteria</taxon>
        <taxon>Rhodobacterales</taxon>
        <taxon>Roseobacteraceae</taxon>
        <taxon>Roseovarius</taxon>
    </lineage>
</organism>
<accession>A0ABZ2HIZ3</accession>
<feature type="compositionally biased region" description="Basic residues" evidence="1">
    <location>
        <begin position="205"/>
        <end position="215"/>
    </location>
</feature>
<name>A0ABZ2HIZ3_9RHOB</name>
<dbReference type="RefSeq" id="WP_338548553.1">
    <property type="nucleotide sequence ID" value="NZ_CP146069.1"/>
</dbReference>
<evidence type="ECO:0000313" key="2">
    <source>
        <dbReference type="EMBL" id="WWR45633.1"/>
    </source>
</evidence>
<evidence type="ECO:0000313" key="3">
    <source>
        <dbReference type="Proteomes" id="UP001364156"/>
    </source>
</evidence>
<dbReference type="EMBL" id="CP146069">
    <property type="protein sequence ID" value="WWR45633.1"/>
    <property type="molecule type" value="Genomic_DNA"/>
</dbReference>